<comment type="similarity">
    <text evidence="7">Belongs to the transglycosylase MltG family.</text>
</comment>
<evidence type="ECO:0000256" key="7">
    <source>
        <dbReference type="HAMAP-Rule" id="MF_02065"/>
    </source>
</evidence>
<dbReference type="PANTHER" id="PTHR30518">
    <property type="entry name" value="ENDOLYTIC MUREIN TRANSGLYCOSYLASE"/>
    <property type="match status" value="1"/>
</dbReference>
<dbReference type="GO" id="GO:0009252">
    <property type="term" value="P:peptidoglycan biosynthetic process"/>
    <property type="evidence" value="ECO:0007669"/>
    <property type="project" value="UniProtKB-UniRule"/>
</dbReference>
<sequence>MTKQPKQHSELYQERASQAKTVRKIVFICVLILFAVILAAGIFSYFYLTTALKPMDEEGKGTDIEVTIPVGTSTSGIADILEEEGLIRNATFFRYYARYKNESDFQAGTYTLNTSMGVDELIASLKDGRVVAEAASTITIPEGLNLASLSERLAEFTGTSQEEVMAVIDDEEYVKELIDDYDMLTDEILNEEIHHPLEGYLFPASYPFEEEQPPVKTVIEAMLDQMEQIYQNNTDLIENSEYTFHELLTIGSIIEREAKEAPDRFEISGVLHNRLEQNMKLQVDPTVAYAQGEHIYMTTYDDLDIDSPYNTYRYEGLPPGPIATVREQSLVAAADPNDTDYLYFYARYNGEIIYNEDYNKHLEARDAYRHEWEEAENNE</sequence>
<dbReference type="GO" id="GO:0005886">
    <property type="term" value="C:plasma membrane"/>
    <property type="evidence" value="ECO:0007669"/>
    <property type="project" value="UniProtKB-SubCell"/>
</dbReference>
<evidence type="ECO:0000256" key="3">
    <source>
        <dbReference type="ARBA" id="ARBA00022989"/>
    </source>
</evidence>
<proteinExistence type="inferred from homology"/>
<keyword evidence="6 7" id="KW-0961">Cell wall biogenesis/degradation</keyword>
<dbReference type="PANTHER" id="PTHR30518:SF2">
    <property type="entry name" value="ENDOLYTIC MUREIN TRANSGLYCOSYLASE"/>
    <property type="match status" value="1"/>
</dbReference>
<comment type="catalytic activity">
    <reaction evidence="7">
        <text>a peptidoglycan chain = a peptidoglycan chain with N-acetyl-1,6-anhydromuramyl-[peptide] at the reducing end + a peptidoglycan chain with N-acetylglucosamine at the non-reducing end.</text>
        <dbReference type="EC" id="4.2.2.29"/>
    </reaction>
</comment>
<organism evidence="8 9">
    <name type="scientific">Shouchella clausii</name>
    <name type="common">Alkalihalobacillus clausii</name>
    <dbReference type="NCBI Taxonomy" id="79880"/>
    <lineage>
        <taxon>Bacteria</taxon>
        <taxon>Bacillati</taxon>
        <taxon>Bacillota</taxon>
        <taxon>Bacilli</taxon>
        <taxon>Bacillales</taxon>
        <taxon>Bacillaceae</taxon>
        <taxon>Shouchella</taxon>
    </lineage>
</organism>
<comment type="function">
    <text evidence="7">Functions as a peptidoglycan terminase that cleaves nascent peptidoglycan strands endolytically to terminate their elongation.</text>
</comment>
<comment type="caution">
    <text evidence="8">The sequence shown here is derived from an EMBL/GenBank/DDBJ whole genome shotgun (WGS) entry which is preliminary data.</text>
</comment>
<protein>
    <recommendedName>
        <fullName evidence="7">Endolytic murein transglycosylase</fullName>
        <ecNumber evidence="7">4.2.2.29</ecNumber>
    </recommendedName>
    <alternativeName>
        <fullName evidence="7">Peptidoglycan lytic transglycosylase</fullName>
    </alternativeName>
    <alternativeName>
        <fullName evidence="7">Peptidoglycan polymerization terminase</fullName>
    </alternativeName>
</protein>
<dbReference type="NCBIfam" id="TIGR00247">
    <property type="entry name" value="endolytic transglycosylase MltG"/>
    <property type="match status" value="1"/>
</dbReference>
<dbReference type="GO" id="GO:0008932">
    <property type="term" value="F:lytic endotransglycosylase activity"/>
    <property type="evidence" value="ECO:0007669"/>
    <property type="project" value="UniProtKB-UniRule"/>
</dbReference>
<evidence type="ECO:0000256" key="4">
    <source>
        <dbReference type="ARBA" id="ARBA00023136"/>
    </source>
</evidence>
<evidence type="ECO:0000256" key="1">
    <source>
        <dbReference type="ARBA" id="ARBA00022475"/>
    </source>
</evidence>
<keyword evidence="3 7" id="KW-1133">Transmembrane helix</keyword>
<keyword evidence="2 7" id="KW-0812">Transmembrane</keyword>
<dbReference type="InterPro" id="IPR003770">
    <property type="entry name" value="MLTG-like"/>
</dbReference>
<evidence type="ECO:0000256" key="2">
    <source>
        <dbReference type="ARBA" id="ARBA00022692"/>
    </source>
</evidence>
<reference evidence="8 9" key="1">
    <citation type="submission" date="2017-07" db="EMBL/GenBank/DDBJ databases">
        <title>Isolation and whole genome analysis of endospore-forming bacteria from heroin.</title>
        <authorList>
            <person name="Kalinowski J."/>
            <person name="Ahrens B."/>
            <person name="Al-Dilaimi A."/>
            <person name="Winkler A."/>
            <person name="Wibberg D."/>
            <person name="Schleenbecker U."/>
            <person name="Ruckert C."/>
            <person name="Wolfel R."/>
            <person name="Grass G."/>
        </authorList>
    </citation>
    <scope>NUCLEOTIDE SEQUENCE [LARGE SCALE GENOMIC DNA]</scope>
    <source>
        <strain evidence="8 9">7539</strain>
    </source>
</reference>
<dbReference type="HAMAP" id="MF_02065">
    <property type="entry name" value="MltG"/>
    <property type="match status" value="1"/>
</dbReference>
<dbReference type="EC" id="4.2.2.29" evidence="7"/>
<keyword evidence="1 7" id="KW-1003">Cell membrane</keyword>
<gene>
    <name evidence="7" type="primary">mltG</name>
    <name evidence="8" type="ORF">CHH72_00185</name>
</gene>
<dbReference type="RefSeq" id="WP_011246440.1">
    <property type="nucleotide sequence ID" value="NZ_BOQQ01000005.1"/>
</dbReference>
<dbReference type="EMBL" id="NPCC01000001">
    <property type="protein sequence ID" value="PAE90986.1"/>
    <property type="molecule type" value="Genomic_DNA"/>
</dbReference>
<evidence type="ECO:0000313" key="8">
    <source>
        <dbReference type="EMBL" id="PAE90986.1"/>
    </source>
</evidence>
<name>A0A268P5G0_SHOCL</name>
<dbReference type="GO" id="GO:0071555">
    <property type="term" value="P:cell wall organization"/>
    <property type="evidence" value="ECO:0007669"/>
    <property type="project" value="UniProtKB-KW"/>
</dbReference>
<dbReference type="Proteomes" id="UP000216207">
    <property type="component" value="Unassembled WGS sequence"/>
</dbReference>
<keyword evidence="5 7" id="KW-0456">Lyase</keyword>
<evidence type="ECO:0000313" key="9">
    <source>
        <dbReference type="Proteomes" id="UP000216207"/>
    </source>
</evidence>
<keyword evidence="4 7" id="KW-0472">Membrane</keyword>
<feature type="transmembrane region" description="Helical" evidence="7">
    <location>
        <begin position="25"/>
        <end position="48"/>
    </location>
</feature>
<dbReference type="AlphaFoldDB" id="A0A268P5G0"/>
<dbReference type="Gene3D" id="3.30.1490.480">
    <property type="entry name" value="Endolytic murein transglycosylase"/>
    <property type="match status" value="1"/>
</dbReference>
<feature type="site" description="Important for catalytic activity" evidence="7">
    <location>
        <position position="257"/>
    </location>
</feature>
<evidence type="ECO:0000256" key="5">
    <source>
        <dbReference type="ARBA" id="ARBA00023239"/>
    </source>
</evidence>
<evidence type="ECO:0000256" key="6">
    <source>
        <dbReference type="ARBA" id="ARBA00023316"/>
    </source>
</evidence>
<comment type="subcellular location">
    <subcellularLocation>
        <location evidence="7">Cell membrane</location>
        <topology evidence="7">Single-pass membrane protein</topology>
    </subcellularLocation>
</comment>
<accession>A0A268P5G0</accession>
<dbReference type="Pfam" id="PF02618">
    <property type="entry name" value="YceG"/>
    <property type="match status" value="1"/>
</dbReference>
<dbReference type="OMA" id="MFIPNTY"/>